<evidence type="ECO:0000313" key="7">
    <source>
        <dbReference type="RefSeq" id="XP_010416937.1"/>
    </source>
</evidence>
<evidence type="ECO:0000256" key="4">
    <source>
        <dbReference type="ARBA" id="ARBA00022833"/>
    </source>
</evidence>
<dbReference type="Pfam" id="PF03107">
    <property type="entry name" value="C1_2"/>
    <property type="match status" value="5"/>
</dbReference>
<keyword evidence="1" id="KW-0479">Metal-binding</keyword>
<accession>A0ABM0SW03</accession>
<evidence type="ECO:0000256" key="2">
    <source>
        <dbReference type="ARBA" id="ARBA00022737"/>
    </source>
</evidence>
<reference evidence="7" key="2">
    <citation type="submission" date="2025-08" db="UniProtKB">
        <authorList>
            <consortium name="RefSeq"/>
        </authorList>
    </citation>
    <scope>IDENTIFICATION</scope>
    <source>
        <tissue evidence="7">Leaf</tissue>
    </source>
</reference>
<gene>
    <name evidence="7" type="primary">LOC104702726</name>
</gene>
<dbReference type="RefSeq" id="XP_010416937.1">
    <property type="nucleotide sequence ID" value="XM_010418635.2"/>
</dbReference>
<name>A0ABM0SW03_CAMSA</name>
<keyword evidence="6" id="KW-1185">Reference proteome</keyword>
<dbReference type="InterPro" id="IPR002219">
    <property type="entry name" value="PKC_DAG/PE"/>
</dbReference>
<dbReference type="Proteomes" id="UP000694864">
    <property type="component" value="Chromosome 7"/>
</dbReference>
<dbReference type="PANTHER" id="PTHR46288:SF27">
    <property type="entry name" value="CYSTEINE_HISTIDINE-RICH C1 DOMAIN FAMILY PROTEIN"/>
    <property type="match status" value="1"/>
</dbReference>
<feature type="domain" description="Phorbol-ester/DAG-type" evidence="5">
    <location>
        <begin position="587"/>
        <end position="635"/>
    </location>
</feature>
<dbReference type="InterPro" id="IPR001965">
    <property type="entry name" value="Znf_PHD"/>
</dbReference>
<organism evidence="6 7">
    <name type="scientific">Camelina sativa</name>
    <name type="common">False flax</name>
    <name type="synonym">Myagrum sativum</name>
    <dbReference type="NCBI Taxonomy" id="90675"/>
    <lineage>
        <taxon>Eukaryota</taxon>
        <taxon>Viridiplantae</taxon>
        <taxon>Streptophyta</taxon>
        <taxon>Embryophyta</taxon>
        <taxon>Tracheophyta</taxon>
        <taxon>Spermatophyta</taxon>
        <taxon>Magnoliopsida</taxon>
        <taxon>eudicotyledons</taxon>
        <taxon>Gunneridae</taxon>
        <taxon>Pentapetalae</taxon>
        <taxon>rosids</taxon>
        <taxon>malvids</taxon>
        <taxon>Brassicales</taxon>
        <taxon>Brassicaceae</taxon>
        <taxon>Camelineae</taxon>
        <taxon>Camelina</taxon>
    </lineage>
</organism>
<evidence type="ECO:0000256" key="3">
    <source>
        <dbReference type="ARBA" id="ARBA00022771"/>
    </source>
</evidence>
<dbReference type="SMART" id="SM00109">
    <property type="entry name" value="C1"/>
    <property type="match status" value="4"/>
</dbReference>
<keyword evidence="2" id="KW-0677">Repeat</keyword>
<evidence type="ECO:0000259" key="5">
    <source>
        <dbReference type="PROSITE" id="PS50081"/>
    </source>
</evidence>
<dbReference type="SUPFAM" id="SSF57889">
    <property type="entry name" value="Cysteine-rich domain"/>
    <property type="match status" value="6"/>
</dbReference>
<evidence type="ECO:0000313" key="6">
    <source>
        <dbReference type="Proteomes" id="UP000694864"/>
    </source>
</evidence>
<dbReference type="InterPro" id="IPR046349">
    <property type="entry name" value="C1-like_sf"/>
</dbReference>
<evidence type="ECO:0000256" key="1">
    <source>
        <dbReference type="ARBA" id="ARBA00022723"/>
    </source>
</evidence>
<keyword evidence="4" id="KW-0862">Zinc</keyword>
<reference evidence="6" key="1">
    <citation type="journal article" date="2014" name="Nat. Commun.">
        <title>The emerging biofuel crop Camelina sativa retains a highly undifferentiated hexaploid genome structure.</title>
        <authorList>
            <person name="Kagale S."/>
            <person name="Koh C."/>
            <person name="Nixon J."/>
            <person name="Bollina V."/>
            <person name="Clarke W.E."/>
            <person name="Tuteja R."/>
            <person name="Spillane C."/>
            <person name="Robinson S.J."/>
            <person name="Links M.G."/>
            <person name="Clarke C."/>
            <person name="Higgins E.E."/>
            <person name="Huebert T."/>
            <person name="Sharpe A.G."/>
            <person name="Parkin I.A."/>
        </authorList>
    </citation>
    <scope>NUCLEOTIDE SEQUENCE [LARGE SCALE GENOMIC DNA]</scope>
    <source>
        <strain evidence="6">cv. DH55</strain>
    </source>
</reference>
<protein>
    <submittedName>
        <fullName evidence="7">Uncharacterized protein LOC104702726 isoform X1</fullName>
    </submittedName>
</protein>
<keyword evidence="3" id="KW-0863">Zinc-finger</keyword>
<dbReference type="PANTHER" id="PTHR46288">
    <property type="entry name" value="PHORBOL-ESTER/DAG-TYPE DOMAIN-CONTAINING PROTEIN"/>
    <property type="match status" value="1"/>
</dbReference>
<proteinExistence type="predicted"/>
<dbReference type="SMART" id="SM00249">
    <property type="entry name" value="PHD"/>
    <property type="match status" value="4"/>
</dbReference>
<dbReference type="InterPro" id="IPR004146">
    <property type="entry name" value="DC1"/>
</dbReference>
<dbReference type="PROSITE" id="PS50081">
    <property type="entry name" value="ZF_DAG_PE_2"/>
    <property type="match status" value="2"/>
</dbReference>
<feature type="domain" description="Phorbol-ester/DAG-type" evidence="5">
    <location>
        <begin position="126"/>
        <end position="179"/>
    </location>
</feature>
<dbReference type="GeneID" id="104702726"/>
<sequence length="786" mass="90248">MGKIQHGSHECELTSPKIVGNGICNICFKDEPVEFACDPCNFDLCKACSDLPLKMSHHLHPEHPLEFRIGEDDRKTKYMVCVGCGNMSSGTYYYECDKCEVYLDLGCALQKSITTGWEAKEMLHYSHEHLLKRCRPGPDSKGSCLLCEQPLSFTAICYGCVHCYMFFHERCLDLIPTEFQHPIHPIHPLKRLDYIQAFDGRKRCNACRRKFAGVPFGCLECEFYLHLRCADALLRGLLYKSHEHRLVYVESTNRVVDDRIKCPCIICEETVIYNRFYYLCVICDLRCHTECLEIPEYVLKKSYHVHQLSYKRVGARDGDEDDFLEYCGVCETMVISGHPAYSCDECDFLGHTECILREDEPSPLYLKDLYSCSKDNTIRSQNLKDLGTNEFEDKLLVNSFSHIHVMRLVHMSELEEEGNCSMCGTKIHDNPCKCETCSFQSHDFCAELGRPSRHQFHLNHSLTLLPNSPRWMERKCESCKKDVEGFNLFCRTCNFIIDISCVLKDKKMHGALHMGQKIIGTLVELCIQEKHSLFQLIVSKSYPIACSICDEKFCGKAFSCVTCEDIYHPLCIQVGRRLLVGHPLHSDHMLAVLLLESESKCTACQTNITTKYGYYCSICKINFHIGCIKAVMVPSKIKSHSHYLYNFWNNDLRVTRACSVCTRPCGVSYYGCIDCKFSGHVECIGFPSNVKNQQHQHTLTQGYTSHRDKWSVRDTYLDNIFYSCYHCEKGFNTGKIMSTDDREEATEEEQLQDIYLMYLERDLQDLLSCDESFAEDDVTGASDSSS</sequence>